<dbReference type="Proteomes" id="UP000184782">
    <property type="component" value="Unassembled WGS sequence"/>
</dbReference>
<keyword evidence="2" id="KW-1185">Reference proteome</keyword>
<gene>
    <name evidence="1" type="ORF">SAMN05421769_1209</name>
</gene>
<sequence length="234" mass="27787">MKLVKYYRIKSSISSDVTGVKSEKEQLIDFVDFENNTPERVSKYGVNHFELLDDTFDMTKFKAHVQANETDVLSSVFLSSDGFFINNKLRTILEEYKISNYRFMDVKIHGHQCADWKYFFLNIESISNIDYKKSIFVINKRIKSLRKPEFEKEINSPINSFKDLVKENKRITKEEGVLFSSYPKKIVMDEYFDLLRPEIDTVMWCSEELKRRIEKEKISGVEFMELNVEEVFIK</sequence>
<evidence type="ECO:0000313" key="1">
    <source>
        <dbReference type="EMBL" id="SIN93213.1"/>
    </source>
</evidence>
<name>A0A1N6FD48_9FLAO</name>
<evidence type="ECO:0000313" key="2">
    <source>
        <dbReference type="Proteomes" id="UP000184782"/>
    </source>
</evidence>
<organism evidence="1 2">
    <name type="scientific">Chryseobacterium scophthalmum</name>
    <dbReference type="NCBI Taxonomy" id="59733"/>
    <lineage>
        <taxon>Bacteria</taxon>
        <taxon>Pseudomonadati</taxon>
        <taxon>Bacteroidota</taxon>
        <taxon>Flavobacteriia</taxon>
        <taxon>Flavobacteriales</taxon>
        <taxon>Weeksellaceae</taxon>
        <taxon>Chryseobacterium group</taxon>
        <taxon>Chryseobacterium</taxon>
    </lineage>
</organism>
<dbReference type="EMBL" id="FSRQ01000001">
    <property type="protein sequence ID" value="SIN93213.1"/>
    <property type="molecule type" value="Genomic_DNA"/>
</dbReference>
<dbReference type="AlphaFoldDB" id="A0A1N6FD48"/>
<dbReference type="OrthoDB" id="9872006at2"/>
<proteinExistence type="predicted"/>
<accession>A0A1N6FD48</accession>
<dbReference type="RefSeq" id="WP_074229390.1">
    <property type="nucleotide sequence ID" value="NZ_FSRQ01000001.1"/>
</dbReference>
<reference evidence="2" key="1">
    <citation type="submission" date="2016-12" db="EMBL/GenBank/DDBJ databases">
        <authorList>
            <person name="Varghese N."/>
            <person name="Submissions S."/>
        </authorList>
    </citation>
    <scope>NUCLEOTIDE SEQUENCE [LARGE SCALE GENOMIC DNA]</scope>
    <source>
        <strain evidence="2">DSM 16779</strain>
    </source>
</reference>
<protein>
    <submittedName>
        <fullName evidence="1">Uncharacterized protein</fullName>
    </submittedName>
</protein>